<protein>
    <submittedName>
        <fullName evidence="1">Uncharacterized protein</fullName>
    </submittedName>
</protein>
<name>A0A6J4NDQ4_9ACTN</name>
<gene>
    <name evidence="1" type="ORF">AVDCRST_MAG03-16</name>
</gene>
<accession>A0A6J4NDQ4</accession>
<dbReference type="AlphaFoldDB" id="A0A6J4NDQ4"/>
<evidence type="ECO:0000313" key="1">
    <source>
        <dbReference type="EMBL" id="CAA9381985.1"/>
    </source>
</evidence>
<reference evidence="1" key="1">
    <citation type="submission" date="2020-02" db="EMBL/GenBank/DDBJ databases">
        <authorList>
            <person name="Meier V. D."/>
        </authorList>
    </citation>
    <scope>NUCLEOTIDE SEQUENCE</scope>
    <source>
        <strain evidence="1">AVDCRST_MAG03</strain>
    </source>
</reference>
<sequence>MNTDVRPALLHLMGNHDPGRGDPTALLEVVDAYLRLNPLDEEVLGARERLVGGGRPVGA</sequence>
<organism evidence="1">
    <name type="scientific">uncultured Rubrobacteraceae bacterium</name>
    <dbReference type="NCBI Taxonomy" id="349277"/>
    <lineage>
        <taxon>Bacteria</taxon>
        <taxon>Bacillati</taxon>
        <taxon>Actinomycetota</taxon>
        <taxon>Rubrobacteria</taxon>
        <taxon>Rubrobacterales</taxon>
        <taxon>Rubrobacteraceae</taxon>
        <taxon>environmental samples</taxon>
    </lineage>
</organism>
<proteinExistence type="predicted"/>
<dbReference type="EMBL" id="CADCUT010000002">
    <property type="protein sequence ID" value="CAA9381985.1"/>
    <property type="molecule type" value="Genomic_DNA"/>
</dbReference>